<keyword evidence="2" id="KW-0540">Nuclease</keyword>
<gene>
    <name evidence="2" type="ORF">ACFQE9_09570</name>
</gene>
<name>A0ABD5UXD8_9EURY</name>
<proteinExistence type="predicted"/>
<protein>
    <submittedName>
        <fullName evidence="2">HNH endonuclease</fullName>
    </submittedName>
</protein>
<keyword evidence="3" id="KW-1185">Reference proteome</keyword>
<feature type="domain" description="HNH nuclease" evidence="1">
    <location>
        <begin position="15"/>
        <end position="72"/>
    </location>
</feature>
<keyword evidence="2" id="KW-0255">Endonuclease</keyword>
<evidence type="ECO:0000313" key="2">
    <source>
        <dbReference type="EMBL" id="MFC6892851.1"/>
    </source>
</evidence>
<keyword evidence="2" id="KW-0378">Hydrolase</keyword>
<dbReference type="GO" id="GO:0004519">
    <property type="term" value="F:endonuclease activity"/>
    <property type="evidence" value="ECO:0007669"/>
    <property type="project" value="UniProtKB-KW"/>
</dbReference>
<evidence type="ECO:0000259" key="1">
    <source>
        <dbReference type="SMART" id="SM00507"/>
    </source>
</evidence>
<comment type="caution">
    <text evidence="2">The sequence shown here is derived from an EMBL/GenBank/DDBJ whole genome shotgun (WGS) entry which is preliminary data.</text>
</comment>
<dbReference type="Proteomes" id="UP001596296">
    <property type="component" value="Unassembled WGS sequence"/>
</dbReference>
<organism evidence="2 3">
    <name type="scientific">Halopenitus salinus</name>
    <dbReference type="NCBI Taxonomy" id="1198295"/>
    <lineage>
        <taxon>Archaea</taxon>
        <taxon>Methanobacteriati</taxon>
        <taxon>Methanobacteriota</taxon>
        <taxon>Stenosarchaea group</taxon>
        <taxon>Halobacteria</taxon>
        <taxon>Halobacteriales</taxon>
        <taxon>Haloferacaceae</taxon>
        <taxon>Halopenitus</taxon>
    </lineage>
</organism>
<dbReference type="Gene3D" id="1.10.30.50">
    <property type="match status" value="1"/>
</dbReference>
<evidence type="ECO:0000313" key="3">
    <source>
        <dbReference type="Proteomes" id="UP001596296"/>
    </source>
</evidence>
<dbReference type="SMART" id="SM00507">
    <property type="entry name" value="HNHc"/>
    <property type="match status" value="1"/>
</dbReference>
<dbReference type="CDD" id="cd00085">
    <property type="entry name" value="HNHc"/>
    <property type="match status" value="1"/>
</dbReference>
<dbReference type="RefSeq" id="WP_379743838.1">
    <property type="nucleotide sequence ID" value="NZ_JBHSVN010000001.1"/>
</dbReference>
<dbReference type="InterPro" id="IPR003615">
    <property type="entry name" value="HNH_nuc"/>
</dbReference>
<reference evidence="2 3" key="1">
    <citation type="journal article" date="2019" name="Int. J. Syst. Evol. Microbiol.">
        <title>The Global Catalogue of Microorganisms (GCM) 10K type strain sequencing project: providing services to taxonomists for standard genome sequencing and annotation.</title>
        <authorList>
            <consortium name="The Broad Institute Genomics Platform"/>
            <consortium name="The Broad Institute Genome Sequencing Center for Infectious Disease"/>
            <person name="Wu L."/>
            <person name="Ma J."/>
        </authorList>
    </citation>
    <scope>NUCLEOTIDE SEQUENCE [LARGE SCALE GENOMIC DNA]</scope>
    <source>
        <strain evidence="2 3">SKJ47</strain>
    </source>
</reference>
<sequence length="146" mass="16544">MSNTAHQDRNDRFEQIALTVRNRDAGRCRRCGTPEGEERLSVHHLIPDSHVPDRFDAHLPVNLVSLCRTCHSELEPRSLDYQLGALEISDLEELLLSEETREAVNTRLIQTGPDELTIKPITKADSEMFLDADFADTASQRSLSEF</sequence>
<dbReference type="Pfam" id="PF01844">
    <property type="entry name" value="HNH"/>
    <property type="match status" value="1"/>
</dbReference>
<dbReference type="InterPro" id="IPR002711">
    <property type="entry name" value="HNH"/>
</dbReference>
<dbReference type="EMBL" id="JBHSXL010000009">
    <property type="protein sequence ID" value="MFC6892851.1"/>
    <property type="molecule type" value="Genomic_DNA"/>
</dbReference>
<accession>A0ABD5UXD8</accession>
<dbReference type="AlphaFoldDB" id="A0ABD5UXD8"/>